<evidence type="ECO:0000313" key="4">
    <source>
        <dbReference type="Proteomes" id="UP000518605"/>
    </source>
</evidence>
<sequence length="509" mass="57753">MNERRTLHPIYILFGLLNTIRGFIPFILIGLLRGTDWTGLEWYWYAGVSALSAVILVFSYIEWKSFGFWLESDRIIIRKGWLFRDEKTIYYTRIHSVNVEQPLVQRLLKVAQVKIETPGGNKKADGVLPALSLKEASDIQLMLKKQASVIAAPEGQPLSEKLMTQKPEADEQLVVRINQKPLASESVSHNAERGPSIALHAGQLLQAAATSMNFGLVAAFMAGLYSFANDFINQLLPDHFFESVVEDSSSFMPSYFAVVIVVIAGVAFAWLLSIILYVLKFSGFAVQKDGRQISVSYGLLEKKSFVFDPKKVQAVIVSESWLRQAFGYAEIRLQIVSSDKKEQLMLHPFIKRSDIQQVLNDFVPQIVHSEETPLQGAPKRALLYYIRIELLIAALLCAASIIFLKEAGLWSLVLIPLVLWWRRSCYVAAGVSLRNGQLTLRTRFLSRSTFLIRRPQIVTMRVNRSIGQQRKNLLTLSVRALGSPFEYRVKCLDHADVEPVWRWYSRSQN</sequence>
<dbReference type="PIRSF" id="PIRSF026631">
    <property type="entry name" value="UCP026631"/>
    <property type="match status" value="1"/>
</dbReference>
<reference evidence="3 4" key="1">
    <citation type="submission" date="2020-08" db="EMBL/GenBank/DDBJ databases">
        <title>Genomic Encyclopedia of Type Strains, Phase III (KMG-III): the genomes of soil and plant-associated and newly described type strains.</title>
        <authorList>
            <person name="Whitman W."/>
        </authorList>
    </citation>
    <scope>NUCLEOTIDE SEQUENCE [LARGE SCALE GENOMIC DNA]</scope>
    <source>
        <strain evidence="3 4">CECT 8234</strain>
    </source>
</reference>
<gene>
    <name evidence="3" type="ORF">FHS16_002652</name>
</gene>
<evidence type="ECO:0000313" key="3">
    <source>
        <dbReference type="EMBL" id="MBB3152602.1"/>
    </source>
</evidence>
<evidence type="ECO:0000256" key="1">
    <source>
        <dbReference type="SAM" id="Phobius"/>
    </source>
</evidence>
<feature type="transmembrane region" description="Helical" evidence="1">
    <location>
        <begin position="12"/>
        <end position="30"/>
    </location>
</feature>
<dbReference type="InterPro" id="IPR005182">
    <property type="entry name" value="YdbS-like_PH"/>
</dbReference>
<comment type="caution">
    <text evidence="3">The sequence shown here is derived from an EMBL/GenBank/DDBJ whole genome shotgun (WGS) entry which is preliminary data.</text>
</comment>
<protein>
    <submittedName>
        <fullName evidence="3">Putative membrane protein</fullName>
    </submittedName>
</protein>
<keyword evidence="1" id="KW-1133">Transmembrane helix</keyword>
<dbReference type="PANTHER" id="PTHR34473">
    <property type="entry name" value="UPF0699 TRANSMEMBRANE PROTEIN YDBS"/>
    <property type="match status" value="1"/>
</dbReference>
<keyword evidence="1" id="KW-0472">Membrane</keyword>
<name>A0A7W5C7V5_9BACL</name>
<dbReference type="RefSeq" id="WP_183562667.1">
    <property type="nucleotide sequence ID" value="NZ_CBCSLB010000005.1"/>
</dbReference>
<evidence type="ECO:0000259" key="2">
    <source>
        <dbReference type="Pfam" id="PF03703"/>
    </source>
</evidence>
<dbReference type="PANTHER" id="PTHR34473:SF2">
    <property type="entry name" value="UPF0699 TRANSMEMBRANE PROTEIN YDBT"/>
    <property type="match status" value="1"/>
</dbReference>
<dbReference type="InterPro" id="IPR014529">
    <property type="entry name" value="UCP026631"/>
</dbReference>
<accession>A0A7W5C7V5</accession>
<feature type="domain" description="YdbS-like PH" evidence="2">
    <location>
        <begin position="289"/>
        <end position="359"/>
    </location>
</feature>
<keyword evidence="1" id="KW-0812">Transmembrane</keyword>
<dbReference type="EMBL" id="JACHXW010000006">
    <property type="protein sequence ID" value="MBB3152602.1"/>
    <property type="molecule type" value="Genomic_DNA"/>
</dbReference>
<feature type="domain" description="YdbS-like PH" evidence="2">
    <location>
        <begin position="428"/>
        <end position="497"/>
    </location>
</feature>
<feature type="transmembrane region" description="Helical" evidence="1">
    <location>
        <begin position="204"/>
        <end position="228"/>
    </location>
</feature>
<dbReference type="AlphaFoldDB" id="A0A7W5C7V5"/>
<dbReference type="Proteomes" id="UP000518605">
    <property type="component" value="Unassembled WGS sequence"/>
</dbReference>
<dbReference type="Pfam" id="PF03703">
    <property type="entry name" value="bPH_2"/>
    <property type="match status" value="3"/>
</dbReference>
<feature type="domain" description="YdbS-like PH" evidence="2">
    <location>
        <begin position="63"/>
        <end position="140"/>
    </location>
</feature>
<feature type="transmembrane region" description="Helical" evidence="1">
    <location>
        <begin position="382"/>
        <end position="403"/>
    </location>
</feature>
<feature type="transmembrane region" description="Helical" evidence="1">
    <location>
        <begin position="255"/>
        <end position="279"/>
    </location>
</feature>
<proteinExistence type="predicted"/>
<feature type="transmembrane region" description="Helical" evidence="1">
    <location>
        <begin position="42"/>
        <end position="61"/>
    </location>
</feature>
<organism evidence="3 4">
    <name type="scientific">Paenibacillus endophyticus</name>
    <dbReference type="NCBI Taxonomy" id="1294268"/>
    <lineage>
        <taxon>Bacteria</taxon>
        <taxon>Bacillati</taxon>
        <taxon>Bacillota</taxon>
        <taxon>Bacilli</taxon>
        <taxon>Bacillales</taxon>
        <taxon>Paenibacillaceae</taxon>
        <taxon>Paenibacillus</taxon>
    </lineage>
</organism>
<keyword evidence="4" id="KW-1185">Reference proteome</keyword>